<keyword evidence="2" id="KW-1133">Transmembrane helix</keyword>
<keyword evidence="2" id="KW-0472">Membrane</keyword>
<dbReference type="GO" id="GO:0042834">
    <property type="term" value="F:peptidoglycan binding"/>
    <property type="evidence" value="ECO:0007669"/>
    <property type="project" value="InterPro"/>
</dbReference>
<dbReference type="RefSeq" id="WP_125481859.1">
    <property type="nucleotide sequence ID" value="NZ_RSFW01000027.1"/>
</dbReference>
<feature type="transmembrane region" description="Helical" evidence="2">
    <location>
        <begin position="124"/>
        <end position="147"/>
    </location>
</feature>
<dbReference type="InterPro" id="IPR036680">
    <property type="entry name" value="SPOR-like_sf"/>
</dbReference>
<dbReference type="SUPFAM" id="SSF110997">
    <property type="entry name" value="Sporulation related repeat"/>
    <property type="match status" value="1"/>
</dbReference>
<evidence type="ECO:0008006" key="5">
    <source>
        <dbReference type="Google" id="ProtNLM"/>
    </source>
</evidence>
<gene>
    <name evidence="3" type="ORF">EJA10_20280</name>
</gene>
<feature type="compositionally biased region" description="Basic and acidic residues" evidence="1">
    <location>
        <begin position="13"/>
        <end position="25"/>
    </location>
</feature>
<evidence type="ECO:0000256" key="1">
    <source>
        <dbReference type="SAM" id="MobiDB-lite"/>
    </source>
</evidence>
<accession>A0A427TI46</accession>
<evidence type="ECO:0000256" key="2">
    <source>
        <dbReference type="SAM" id="Phobius"/>
    </source>
</evidence>
<keyword evidence="2" id="KW-0812">Transmembrane</keyword>
<feature type="region of interest" description="Disordered" evidence="1">
    <location>
        <begin position="1"/>
        <end position="43"/>
    </location>
</feature>
<comment type="caution">
    <text evidence="3">The sequence shown here is derived from an EMBL/GenBank/DDBJ whole genome shotgun (WGS) entry which is preliminary data.</text>
</comment>
<proteinExistence type="predicted"/>
<dbReference type="AlphaFoldDB" id="A0A427TI46"/>
<dbReference type="OrthoDB" id="2967208at2"/>
<organism evidence="3 4">
    <name type="scientific">Mesobacillus subterraneus</name>
    <dbReference type="NCBI Taxonomy" id="285983"/>
    <lineage>
        <taxon>Bacteria</taxon>
        <taxon>Bacillati</taxon>
        <taxon>Bacillota</taxon>
        <taxon>Bacilli</taxon>
        <taxon>Bacillales</taxon>
        <taxon>Bacillaceae</taxon>
        <taxon>Mesobacillus</taxon>
    </lineage>
</organism>
<evidence type="ECO:0000313" key="4">
    <source>
        <dbReference type="Proteomes" id="UP000279911"/>
    </source>
</evidence>
<dbReference type="Proteomes" id="UP000279911">
    <property type="component" value="Unassembled WGS sequence"/>
</dbReference>
<reference evidence="4" key="1">
    <citation type="submission" date="2018-12" db="EMBL/GenBank/DDBJ databases">
        <title>Bacillus chawlae sp. nov., Bacillus glennii sp. nov., and Bacillus saganii sp. nov. Isolated from the Vehicle Assembly Building at Kennedy Space Center where the Viking Spacecraft were Assembled.</title>
        <authorList>
            <person name="Seuylemezian A."/>
            <person name="Vaishampayan P."/>
        </authorList>
    </citation>
    <scope>NUCLEOTIDE SEQUENCE [LARGE SCALE GENOMIC DNA]</scope>
    <source>
        <strain evidence="4">DSM 13966</strain>
    </source>
</reference>
<name>A0A427TI46_9BACI</name>
<feature type="region of interest" description="Disordered" evidence="1">
    <location>
        <begin position="158"/>
        <end position="178"/>
    </location>
</feature>
<evidence type="ECO:0000313" key="3">
    <source>
        <dbReference type="EMBL" id="RSD23311.1"/>
    </source>
</evidence>
<sequence>MDKQGKTITIKINGKDRPLMDERESGSAAAEKSPKDEIKSNVYPINIGQENKSKVYPIDRDEAIKETAAAQEQAEDHFDWILPDPVEEEIVKEYKVAPKQPKKQKKKGIGISVWNTKIKRNNRLFTTIFVTVFFAVLLGTAFGVTILKFVTADSQAVTPVSTPPAAAPSEEKPAAGSESVELKPISVFIIQNGIWGTEEAAKEGLNLLTGQGVKGELFPVNGKFAVYVGTAGSIEAAKQQAKVLEAKGVKVFAKPFEIPGGTAAGLTADEAKFLQPAPEIYSILIDGGGASPEAVKKVEEYHTMISKIADKNVKDKSVLKAKASIERASGTFLSYQKTKDANQLAEMESGLLSFLAAYQSIGK</sequence>
<protein>
    <recommendedName>
        <fullName evidence="5">SPOR domain-containing protein</fullName>
    </recommendedName>
</protein>
<dbReference type="EMBL" id="RSFW01000027">
    <property type="protein sequence ID" value="RSD23311.1"/>
    <property type="molecule type" value="Genomic_DNA"/>
</dbReference>